<sequence length="505" mass="55377">MPRRPMLLWVRTGTAHIHLDDAAPYRLGRGQGIWIPADGWRDRVIATEPGTVAFPLSPQATIGSGAPSTPTGFEVPDDWQDWLIQHFNLQVTPYSAHGYPGSAIADLLRPARRHRHETDPATTLSPPPVPKARGARALAEELLRDPALDLTVEQWGTRVLCSARSLRRAFVADTGLTFEQWRLGCRLGAAVELLAAGYDVDQVATRVGFASRNGLTRAFKQRFGQTPREFGREVRSQVTAGDPSTLGERATAARQTDAMVSMVGPGVARAAPDLLPATRTPPHANDAHVLTWVYRGSGYLDIGDRRYERERGVATWIPAGADHVTVLRENSVSLPLGNAGPGDLQLTAPLQVRFSPSWDDYLMFCSVSARSRLRPDGYDSRHILGLFAEQVAAQRALSVPMPTDPRARAAAMDYLRTIGTSGGSPALGVPSEVHRAFRDETDMTFSRWRYAARMRVARDLLVGGAKPSAVARRVGYAHLPTFSAAFSRFHGLSPREYQEREAERA</sequence>
<dbReference type="InterPro" id="IPR018062">
    <property type="entry name" value="HTH_AraC-typ_CS"/>
</dbReference>
<feature type="domain" description="HTH araC/xylS-type" evidence="4">
    <location>
        <begin position="430"/>
        <end position="500"/>
    </location>
</feature>
<evidence type="ECO:0000256" key="1">
    <source>
        <dbReference type="ARBA" id="ARBA00023015"/>
    </source>
</evidence>
<evidence type="ECO:0000313" key="6">
    <source>
        <dbReference type="Proteomes" id="UP001500842"/>
    </source>
</evidence>
<dbReference type="SUPFAM" id="SSF51182">
    <property type="entry name" value="RmlC-like cupins"/>
    <property type="match status" value="1"/>
</dbReference>
<dbReference type="InterPro" id="IPR009057">
    <property type="entry name" value="Homeodomain-like_sf"/>
</dbReference>
<dbReference type="PROSITE" id="PS01124">
    <property type="entry name" value="HTH_ARAC_FAMILY_2"/>
    <property type="match status" value="2"/>
</dbReference>
<dbReference type="InterPro" id="IPR011051">
    <property type="entry name" value="RmlC_Cupin_sf"/>
</dbReference>
<keyword evidence="3" id="KW-0804">Transcription</keyword>
<feature type="domain" description="HTH araC/xylS-type" evidence="4">
    <location>
        <begin position="133"/>
        <end position="233"/>
    </location>
</feature>
<reference evidence="5 6" key="1">
    <citation type="journal article" date="2019" name="Int. J. Syst. Evol. Microbiol.">
        <title>The Global Catalogue of Microorganisms (GCM) 10K type strain sequencing project: providing services to taxonomists for standard genome sequencing and annotation.</title>
        <authorList>
            <consortium name="The Broad Institute Genomics Platform"/>
            <consortium name="The Broad Institute Genome Sequencing Center for Infectious Disease"/>
            <person name="Wu L."/>
            <person name="Ma J."/>
        </authorList>
    </citation>
    <scope>NUCLEOTIDE SEQUENCE [LARGE SCALE GENOMIC DNA]</scope>
    <source>
        <strain evidence="5 6">JCM 14942</strain>
    </source>
</reference>
<protein>
    <recommendedName>
        <fullName evidence="4">HTH araC/xylS-type domain-containing protein</fullName>
    </recommendedName>
</protein>
<dbReference type="InterPro" id="IPR018060">
    <property type="entry name" value="HTH_AraC"/>
</dbReference>
<dbReference type="InterPro" id="IPR014710">
    <property type="entry name" value="RmlC-like_jellyroll"/>
</dbReference>
<evidence type="ECO:0000256" key="3">
    <source>
        <dbReference type="ARBA" id="ARBA00023163"/>
    </source>
</evidence>
<dbReference type="Pfam" id="PF12833">
    <property type="entry name" value="HTH_18"/>
    <property type="match status" value="2"/>
</dbReference>
<accession>A0ABN1ZR76</accession>
<proteinExistence type="predicted"/>
<evidence type="ECO:0000259" key="4">
    <source>
        <dbReference type="PROSITE" id="PS01124"/>
    </source>
</evidence>
<dbReference type="RefSeq" id="WP_181411016.1">
    <property type="nucleotide sequence ID" value="NZ_CP041146.1"/>
</dbReference>
<dbReference type="PANTHER" id="PTHR11019:SF199">
    <property type="entry name" value="HTH-TYPE TRANSCRIPTIONAL REGULATOR NIMR"/>
    <property type="match status" value="1"/>
</dbReference>
<dbReference type="Proteomes" id="UP001500842">
    <property type="component" value="Unassembled WGS sequence"/>
</dbReference>
<gene>
    <name evidence="5" type="ORF">GCM10009788_02260</name>
</gene>
<name>A0ABN1ZR76_9ACTN</name>
<dbReference type="Gene3D" id="1.10.10.60">
    <property type="entry name" value="Homeodomain-like"/>
    <property type="match status" value="3"/>
</dbReference>
<comment type="caution">
    <text evidence="5">The sequence shown here is derived from an EMBL/GenBank/DDBJ whole genome shotgun (WGS) entry which is preliminary data.</text>
</comment>
<keyword evidence="6" id="KW-1185">Reference proteome</keyword>
<keyword evidence="1" id="KW-0805">Transcription regulation</keyword>
<dbReference type="SUPFAM" id="SSF46689">
    <property type="entry name" value="Homeodomain-like"/>
    <property type="match status" value="2"/>
</dbReference>
<evidence type="ECO:0000313" key="5">
    <source>
        <dbReference type="EMBL" id="GAA1502576.1"/>
    </source>
</evidence>
<evidence type="ECO:0000256" key="2">
    <source>
        <dbReference type="ARBA" id="ARBA00023125"/>
    </source>
</evidence>
<dbReference type="PROSITE" id="PS00041">
    <property type="entry name" value="HTH_ARAC_FAMILY_1"/>
    <property type="match status" value="1"/>
</dbReference>
<organism evidence="5 6">
    <name type="scientific">Nocardioides humi</name>
    <dbReference type="NCBI Taxonomy" id="449461"/>
    <lineage>
        <taxon>Bacteria</taxon>
        <taxon>Bacillati</taxon>
        <taxon>Actinomycetota</taxon>
        <taxon>Actinomycetes</taxon>
        <taxon>Propionibacteriales</taxon>
        <taxon>Nocardioidaceae</taxon>
        <taxon>Nocardioides</taxon>
    </lineage>
</organism>
<dbReference type="PANTHER" id="PTHR11019">
    <property type="entry name" value="HTH-TYPE TRANSCRIPTIONAL REGULATOR NIMR"/>
    <property type="match status" value="1"/>
</dbReference>
<dbReference type="Gene3D" id="2.60.120.10">
    <property type="entry name" value="Jelly Rolls"/>
    <property type="match status" value="1"/>
</dbReference>
<dbReference type="EMBL" id="BAAAOR010000002">
    <property type="protein sequence ID" value="GAA1502576.1"/>
    <property type="molecule type" value="Genomic_DNA"/>
</dbReference>
<dbReference type="SMART" id="SM00342">
    <property type="entry name" value="HTH_ARAC"/>
    <property type="match status" value="2"/>
</dbReference>
<keyword evidence="2" id="KW-0238">DNA-binding</keyword>